<protein>
    <submittedName>
        <fullName evidence="4">Transforming growth factor beta regulator 4</fullName>
    </submittedName>
</protein>
<evidence type="ECO:0000256" key="1">
    <source>
        <dbReference type="ARBA" id="ARBA00004173"/>
    </source>
</evidence>
<dbReference type="Ensembl" id="ENSEBUT00000016879.1">
    <property type="protein sequence ID" value="ENSEBUP00000016304.1"/>
    <property type="gene ID" value="ENSEBUG00000010150.1"/>
</dbReference>
<keyword evidence="5" id="KW-1185">Reference proteome</keyword>
<dbReference type="SMART" id="SM00952">
    <property type="entry name" value="RAP"/>
    <property type="match status" value="1"/>
</dbReference>
<dbReference type="Pfam" id="PF06743">
    <property type="entry name" value="FAST_1"/>
    <property type="match status" value="1"/>
</dbReference>
<dbReference type="GO" id="GO:0035770">
    <property type="term" value="C:ribonucleoprotein granule"/>
    <property type="evidence" value="ECO:0007669"/>
    <property type="project" value="TreeGrafter"/>
</dbReference>
<dbReference type="PROSITE" id="PS51286">
    <property type="entry name" value="RAP"/>
    <property type="match status" value="1"/>
</dbReference>
<dbReference type="GO" id="GO:0000963">
    <property type="term" value="P:mitochondrial RNA processing"/>
    <property type="evidence" value="ECO:0007669"/>
    <property type="project" value="TreeGrafter"/>
</dbReference>
<accession>A0A8C4QL59</accession>
<name>A0A8C4QL59_EPTBU</name>
<dbReference type="PANTHER" id="PTHR21228">
    <property type="entry name" value="FAST LEU-RICH DOMAIN-CONTAINING"/>
    <property type="match status" value="1"/>
</dbReference>
<dbReference type="GeneTree" id="ENSGT01030000234607"/>
<reference evidence="4" key="1">
    <citation type="submission" date="2025-05" db="UniProtKB">
        <authorList>
            <consortium name="Ensembl"/>
        </authorList>
    </citation>
    <scope>IDENTIFICATION</scope>
</reference>
<dbReference type="Ensembl" id="ENSEBUT00000016850.1">
    <property type="protein sequence ID" value="ENSEBUP00000016274.1"/>
    <property type="gene ID" value="ENSEBUG00000010150.1"/>
</dbReference>
<keyword evidence="2" id="KW-0496">Mitochondrion</keyword>
<sequence>MARCIAARLCIAVPWPGIRLCICPGEFVISSSQRWQRVTMLCSHTGNNSLTRSYAHQTVSSTAIHSTPHNDFEQINEGAEKEEQTCVDGSAGLKQSGRKMVPRSWMDELESLQLMTTTEEILEHSKVETKADALAMAVGRLGQVVSNNKEQGSKVIHDNRLHTMLMFLSSKLENVGHSNLVGLQWSIWQLWRGQPPGEGGPPKVFVKSLHAVLSNQLKKLTYKNLSFLAEALSLEQGHSGRQGQHSEEFEIEDDLMSKTLRMLELRWVEADNGVRVALLMARAGPLSPLLMERLEEKALELIESMPLWALRTMCISLANQKRSPQALIRAIAYYLAQERSTMCPKFVIDIVNAFVQLRFFNYLVLKRLANSMVISGPQLNSWQVSEASLCFSQLKFYSPALYRTFAQHLTEHVETMEVTYLAELIMAFARVNFLPANDDDVFPKVFKRLEAEFDHLKLSTQLMVVWCLCILGLPQPNLLVQVLSPSFYLKMVDEYDAEVLLNSDGTPMPLHEFEAPHLVDNSGLRPLPVGARRVAFLAYDFTHFLLQSHDLHGLSALKQRQLRRAGFLVVPVAYFDFEALTTNTQRAAFIMKKMAKILAEDRVT</sequence>
<dbReference type="PANTHER" id="PTHR21228:SF59">
    <property type="entry name" value="FAST KINASE DOMAIN-CONTAINING PROTEIN 4"/>
    <property type="match status" value="1"/>
</dbReference>
<dbReference type="AlphaFoldDB" id="A0A8C4QL59"/>
<evidence type="ECO:0000313" key="4">
    <source>
        <dbReference type="Ensembl" id="ENSEBUP00000016151.1"/>
    </source>
</evidence>
<dbReference type="InterPro" id="IPR050870">
    <property type="entry name" value="FAST_kinase"/>
</dbReference>
<dbReference type="InterPro" id="IPR010622">
    <property type="entry name" value="FAST_Leu-rich"/>
</dbReference>
<dbReference type="Pfam" id="PF08373">
    <property type="entry name" value="RAP"/>
    <property type="match status" value="1"/>
</dbReference>
<evidence type="ECO:0000256" key="2">
    <source>
        <dbReference type="ARBA" id="ARBA00023128"/>
    </source>
</evidence>
<dbReference type="Proteomes" id="UP000694388">
    <property type="component" value="Unplaced"/>
</dbReference>
<dbReference type="GO" id="GO:0044528">
    <property type="term" value="P:regulation of mitochondrial mRNA stability"/>
    <property type="evidence" value="ECO:0007669"/>
    <property type="project" value="InterPro"/>
</dbReference>
<evidence type="ECO:0000313" key="5">
    <source>
        <dbReference type="Proteomes" id="UP000694388"/>
    </source>
</evidence>
<dbReference type="GO" id="GO:0003723">
    <property type="term" value="F:RNA binding"/>
    <property type="evidence" value="ECO:0007669"/>
    <property type="project" value="TreeGrafter"/>
</dbReference>
<dbReference type="Ensembl" id="ENSEBUT00000016727.1">
    <property type="protein sequence ID" value="ENSEBUP00000016151.1"/>
    <property type="gene ID" value="ENSEBUG00000010150.1"/>
</dbReference>
<organism evidence="4 5">
    <name type="scientific">Eptatretus burgeri</name>
    <name type="common">Inshore hagfish</name>
    <dbReference type="NCBI Taxonomy" id="7764"/>
    <lineage>
        <taxon>Eukaryota</taxon>
        <taxon>Metazoa</taxon>
        <taxon>Chordata</taxon>
        <taxon>Craniata</taxon>
        <taxon>Vertebrata</taxon>
        <taxon>Cyclostomata</taxon>
        <taxon>Myxini</taxon>
        <taxon>Myxiniformes</taxon>
        <taxon>Myxinidae</taxon>
        <taxon>Eptatretinae</taxon>
        <taxon>Eptatretus</taxon>
    </lineage>
</organism>
<dbReference type="InterPro" id="IPR013584">
    <property type="entry name" value="RAP"/>
</dbReference>
<feature type="domain" description="RAP" evidence="3">
    <location>
        <begin position="534"/>
        <end position="592"/>
    </location>
</feature>
<proteinExistence type="predicted"/>
<evidence type="ECO:0000259" key="3">
    <source>
        <dbReference type="PROSITE" id="PS51286"/>
    </source>
</evidence>
<comment type="subcellular location">
    <subcellularLocation>
        <location evidence="1">Mitochondrion</location>
    </subcellularLocation>
</comment>
<dbReference type="GO" id="GO:0005759">
    <property type="term" value="C:mitochondrial matrix"/>
    <property type="evidence" value="ECO:0007669"/>
    <property type="project" value="TreeGrafter"/>
</dbReference>